<sequence length="130" mass="15038">MRPEILEKITANKNMTTISLVDMEIEDYEIKEIIETIKQRKPTPTIIDLDRNKITDEGAVTLSEQLSDFNEITQLSIQFNNIGRIGAIHLFRLKKDFSELDILFHGNKIKNVSEMDEIEHLALQETPRLS</sequence>
<dbReference type="Proteomes" id="UP000032430">
    <property type="component" value="Chromosome I"/>
</dbReference>
<reference evidence="2" key="1">
    <citation type="submission" date="2014-09" db="EMBL/GenBank/DDBJ databases">
        <authorList>
            <person name="Gomez-Valero L."/>
        </authorList>
    </citation>
    <scope>NUCLEOTIDE SEQUENCE [LARGE SCALE GENOMIC DNA]</scope>
    <source>
        <strain evidence="2">ATCC700992</strain>
    </source>
</reference>
<proteinExistence type="predicted"/>
<organism evidence="1 2">
    <name type="scientific">Legionella fallonii LLAP-10</name>
    <dbReference type="NCBI Taxonomy" id="1212491"/>
    <lineage>
        <taxon>Bacteria</taxon>
        <taxon>Pseudomonadati</taxon>
        <taxon>Pseudomonadota</taxon>
        <taxon>Gammaproteobacteria</taxon>
        <taxon>Legionellales</taxon>
        <taxon>Legionellaceae</taxon>
        <taxon>Legionella</taxon>
    </lineage>
</organism>
<dbReference type="AlphaFoldDB" id="A0A098G1Z0"/>
<dbReference type="SUPFAM" id="SSF52047">
    <property type="entry name" value="RNI-like"/>
    <property type="match status" value="1"/>
</dbReference>
<dbReference type="InterPro" id="IPR001611">
    <property type="entry name" value="Leu-rich_rpt"/>
</dbReference>
<dbReference type="OrthoDB" id="5638862at2"/>
<dbReference type="KEGG" id="lfa:LFA_0545"/>
<evidence type="ECO:0000313" key="2">
    <source>
        <dbReference type="Proteomes" id="UP000032430"/>
    </source>
</evidence>
<name>A0A098G1Z0_9GAMM</name>
<dbReference type="InterPro" id="IPR032675">
    <property type="entry name" value="LRR_dom_sf"/>
</dbReference>
<accession>A0A098G1Z0</accession>
<dbReference type="HOGENOM" id="CLU_1935401_0_0_6"/>
<dbReference type="RefSeq" id="WP_045094763.1">
    <property type="nucleotide sequence ID" value="NZ_LN614827.1"/>
</dbReference>
<dbReference type="EMBL" id="LN614827">
    <property type="protein sequence ID" value="CEG56001.1"/>
    <property type="molecule type" value="Genomic_DNA"/>
</dbReference>
<dbReference type="Pfam" id="PF13516">
    <property type="entry name" value="LRR_6"/>
    <property type="match status" value="1"/>
</dbReference>
<keyword evidence="2" id="KW-1185">Reference proteome</keyword>
<dbReference type="Gene3D" id="3.80.10.10">
    <property type="entry name" value="Ribonuclease Inhibitor"/>
    <property type="match status" value="1"/>
</dbReference>
<protein>
    <submittedName>
        <fullName evidence="1">Uncharacterized protein</fullName>
    </submittedName>
</protein>
<evidence type="ECO:0000313" key="1">
    <source>
        <dbReference type="EMBL" id="CEG56001.1"/>
    </source>
</evidence>
<gene>
    <name evidence="1" type="ORF">LFA_0545</name>
</gene>